<evidence type="ECO:0000256" key="4">
    <source>
        <dbReference type="ARBA" id="ARBA00023136"/>
    </source>
</evidence>
<dbReference type="Proteomes" id="UP000318709">
    <property type="component" value="Chromosome"/>
</dbReference>
<dbReference type="Pfam" id="PF02674">
    <property type="entry name" value="Colicin_V"/>
    <property type="match status" value="1"/>
</dbReference>
<keyword evidence="3 5" id="KW-1133">Transmembrane helix</keyword>
<dbReference type="GO" id="GO:0016020">
    <property type="term" value="C:membrane"/>
    <property type="evidence" value="ECO:0007669"/>
    <property type="project" value="UniProtKB-SubCell"/>
</dbReference>
<dbReference type="GO" id="GO:0009403">
    <property type="term" value="P:toxin biosynthetic process"/>
    <property type="evidence" value="ECO:0007669"/>
    <property type="project" value="InterPro"/>
</dbReference>
<evidence type="ECO:0000256" key="1">
    <source>
        <dbReference type="ARBA" id="ARBA00004141"/>
    </source>
</evidence>
<protein>
    <submittedName>
        <fullName evidence="6">CvpA family protein</fullName>
    </submittedName>
</protein>
<feature type="transmembrane region" description="Helical" evidence="5">
    <location>
        <begin position="78"/>
        <end position="99"/>
    </location>
</feature>
<evidence type="ECO:0000256" key="3">
    <source>
        <dbReference type="ARBA" id="ARBA00022989"/>
    </source>
</evidence>
<gene>
    <name evidence="6" type="ORF">E3E12_05595</name>
</gene>
<proteinExistence type="predicted"/>
<dbReference type="EMBL" id="CP038231">
    <property type="protein sequence ID" value="QDH13745.1"/>
    <property type="molecule type" value="Genomic_DNA"/>
</dbReference>
<organism evidence="6 7">
    <name type="scientific">Formicincola oecophyllae</name>
    <dbReference type="NCBI Taxonomy" id="2558361"/>
    <lineage>
        <taxon>Bacteria</taxon>
        <taxon>Pseudomonadati</taxon>
        <taxon>Pseudomonadota</taxon>
        <taxon>Alphaproteobacteria</taxon>
        <taxon>Acetobacterales</taxon>
        <taxon>Acetobacteraceae</taxon>
        <taxon>Formicincola</taxon>
    </lineage>
</organism>
<evidence type="ECO:0000313" key="7">
    <source>
        <dbReference type="Proteomes" id="UP000318709"/>
    </source>
</evidence>
<comment type="subcellular location">
    <subcellularLocation>
        <location evidence="1">Membrane</location>
        <topology evidence="1">Multi-pass membrane protein</topology>
    </subcellularLocation>
</comment>
<evidence type="ECO:0000256" key="5">
    <source>
        <dbReference type="SAM" id="Phobius"/>
    </source>
</evidence>
<dbReference type="AlphaFoldDB" id="A0A4Y6UCA4"/>
<dbReference type="KEGG" id="swf:E3E12_05595"/>
<feature type="transmembrane region" description="Helical" evidence="5">
    <location>
        <begin position="38"/>
        <end position="58"/>
    </location>
</feature>
<feature type="transmembrane region" description="Helical" evidence="5">
    <location>
        <begin position="111"/>
        <end position="134"/>
    </location>
</feature>
<dbReference type="RefSeq" id="WP_141443453.1">
    <property type="nucleotide sequence ID" value="NZ_CP038231.1"/>
</dbReference>
<keyword evidence="2 5" id="KW-0812">Transmembrane</keyword>
<evidence type="ECO:0000313" key="6">
    <source>
        <dbReference type="EMBL" id="QDH13745.1"/>
    </source>
</evidence>
<dbReference type="InterPro" id="IPR003825">
    <property type="entry name" value="Colicin-V_CvpA"/>
</dbReference>
<evidence type="ECO:0000256" key="2">
    <source>
        <dbReference type="ARBA" id="ARBA00022692"/>
    </source>
</evidence>
<reference evidence="6 7" key="1">
    <citation type="submission" date="2019-03" db="EMBL/GenBank/DDBJ databases">
        <title>The complete genome sequence of Swingsia_sp. F3b2 LMG30590(T).</title>
        <authorList>
            <person name="Chua K.-O."/>
            <person name="Chan K.-G."/>
            <person name="See-Too W.-S."/>
        </authorList>
    </citation>
    <scope>NUCLEOTIDE SEQUENCE [LARGE SCALE GENOMIC DNA]</scope>
    <source>
        <strain evidence="6 7">F3b2</strain>
    </source>
</reference>
<keyword evidence="7" id="KW-1185">Reference proteome</keyword>
<sequence length="169" mass="17677">MNPQHMLEHLSTLDVAALVVMGLLALRGMGKGAIAELSGLMAWIGAALCSVRFGAPLLNAVGRSLSPGLVREPLFEPLGLLAVFVLFLILWQMVAARCAQGLRAVLPGSANTLLGALIGAGQGFALLVGLAWLASRLAPAWLESHLQATDALMGWIMEGVGWVNHHLAG</sequence>
<feature type="transmembrane region" description="Helical" evidence="5">
    <location>
        <begin position="6"/>
        <end position="26"/>
    </location>
</feature>
<keyword evidence="4 5" id="KW-0472">Membrane</keyword>
<accession>A0A4Y6UCA4</accession>
<name>A0A4Y6UCA4_9PROT</name>